<dbReference type="Proteomes" id="UP000814033">
    <property type="component" value="Unassembled WGS sequence"/>
</dbReference>
<dbReference type="EMBL" id="MU276529">
    <property type="protein sequence ID" value="KAI0038323.1"/>
    <property type="molecule type" value="Genomic_DNA"/>
</dbReference>
<sequence>KGVGQYTPSPTSPSRGRTAAWLITGSPTTPTKRARPSRRALADVVEQSFETVATAGSSPAATSSVSAPLPRTNAGPRLPVKYEDGGIFTQATPKKRSASLDGEGTSPFEYDPLLHKDEAFIGKLLMWYKPDTIQKAYSAPPLSDDDVDDTLARLTNFKMPGISFMELIRAVGRCPMCGLIMAHELLPVHGCRFNEDEDGEGSSAPGPSKKRKLDKPAVPRRSFAYMANGLDRLPNTIRTALSVDDLKGKGKDGGKGRVGVEVKGKGRGKVTAKVKAKAKAKEEDEDESLFHIAYDANGKEINVIH</sequence>
<evidence type="ECO:0000313" key="1">
    <source>
        <dbReference type="EMBL" id="KAI0038323.1"/>
    </source>
</evidence>
<reference evidence="1" key="1">
    <citation type="submission" date="2021-02" db="EMBL/GenBank/DDBJ databases">
        <authorList>
            <consortium name="DOE Joint Genome Institute"/>
            <person name="Ahrendt S."/>
            <person name="Looney B.P."/>
            <person name="Miyauchi S."/>
            <person name="Morin E."/>
            <person name="Drula E."/>
            <person name="Courty P.E."/>
            <person name="Chicoki N."/>
            <person name="Fauchery L."/>
            <person name="Kohler A."/>
            <person name="Kuo A."/>
            <person name="Labutti K."/>
            <person name="Pangilinan J."/>
            <person name="Lipzen A."/>
            <person name="Riley R."/>
            <person name="Andreopoulos W."/>
            <person name="He G."/>
            <person name="Johnson J."/>
            <person name="Barry K.W."/>
            <person name="Grigoriev I.V."/>
            <person name="Nagy L."/>
            <person name="Hibbett D."/>
            <person name="Henrissat B."/>
            <person name="Matheny P.B."/>
            <person name="Labbe J."/>
            <person name="Martin F."/>
        </authorList>
    </citation>
    <scope>NUCLEOTIDE SEQUENCE</scope>
    <source>
        <strain evidence="1">FP105234-sp</strain>
    </source>
</reference>
<gene>
    <name evidence="1" type="ORF">FA95DRAFT_1578266</name>
</gene>
<proteinExistence type="predicted"/>
<organism evidence="1 2">
    <name type="scientific">Auriscalpium vulgare</name>
    <dbReference type="NCBI Taxonomy" id="40419"/>
    <lineage>
        <taxon>Eukaryota</taxon>
        <taxon>Fungi</taxon>
        <taxon>Dikarya</taxon>
        <taxon>Basidiomycota</taxon>
        <taxon>Agaricomycotina</taxon>
        <taxon>Agaricomycetes</taxon>
        <taxon>Russulales</taxon>
        <taxon>Auriscalpiaceae</taxon>
        <taxon>Auriscalpium</taxon>
    </lineage>
</organism>
<name>A0ACB8R2S3_9AGAM</name>
<reference evidence="1" key="2">
    <citation type="journal article" date="2022" name="New Phytol.">
        <title>Evolutionary transition to the ectomycorrhizal habit in the genomes of a hyperdiverse lineage of mushroom-forming fungi.</title>
        <authorList>
            <person name="Looney B."/>
            <person name="Miyauchi S."/>
            <person name="Morin E."/>
            <person name="Drula E."/>
            <person name="Courty P.E."/>
            <person name="Kohler A."/>
            <person name="Kuo A."/>
            <person name="LaButti K."/>
            <person name="Pangilinan J."/>
            <person name="Lipzen A."/>
            <person name="Riley R."/>
            <person name="Andreopoulos W."/>
            <person name="He G."/>
            <person name="Johnson J."/>
            <person name="Nolan M."/>
            <person name="Tritt A."/>
            <person name="Barry K.W."/>
            <person name="Grigoriev I.V."/>
            <person name="Nagy L.G."/>
            <person name="Hibbett D."/>
            <person name="Henrissat B."/>
            <person name="Matheny P.B."/>
            <person name="Labbe J."/>
            <person name="Martin F.M."/>
        </authorList>
    </citation>
    <scope>NUCLEOTIDE SEQUENCE</scope>
    <source>
        <strain evidence="1">FP105234-sp</strain>
    </source>
</reference>
<keyword evidence="2" id="KW-1185">Reference proteome</keyword>
<comment type="caution">
    <text evidence="1">The sequence shown here is derived from an EMBL/GenBank/DDBJ whole genome shotgun (WGS) entry which is preliminary data.</text>
</comment>
<evidence type="ECO:0000313" key="2">
    <source>
        <dbReference type="Proteomes" id="UP000814033"/>
    </source>
</evidence>
<protein>
    <submittedName>
        <fullName evidence="1">Uncharacterized protein</fullName>
    </submittedName>
</protein>
<feature type="non-terminal residue" evidence="1">
    <location>
        <position position="1"/>
    </location>
</feature>
<accession>A0ACB8R2S3</accession>